<reference evidence="1 2" key="1">
    <citation type="journal article" date="2018" name="G3 (Bethesda)">
        <title>Phylogenetic and Phylogenomic Definition of Rhizopus Species.</title>
        <authorList>
            <person name="Gryganskyi A.P."/>
            <person name="Golan J."/>
            <person name="Dolatabadi S."/>
            <person name="Mondo S."/>
            <person name="Robb S."/>
            <person name="Idnurm A."/>
            <person name="Muszewska A."/>
            <person name="Steczkiewicz K."/>
            <person name="Masonjones S."/>
            <person name="Liao H.L."/>
            <person name="Gajdeczka M.T."/>
            <person name="Anike F."/>
            <person name="Vuek A."/>
            <person name="Anishchenko I.M."/>
            <person name="Voigt K."/>
            <person name="de Hoog G.S."/>
            <person name="Smith M.E."/>
            <person name="Heitman J."/>
            <person name="Vilgalys R."/>
            <person name="Stajich J.E."/>
        </authorList>
    </citation>
    <scope>NUCLEOTIDE SEQUENCE [LARGE SCALE GENOMIC DNA]</scope>
    <source>
        <strain evidence="1 2">LSU 92-RS-03</strain>
    </source>
</reference>
<dbReference type="OrthoDB" id="2363873at2759"/>
<evidence type="ECO:0000313" key="1">
    <source>
        <dbReference type="EMBL" id="RCI04072.1"/>
    </source>
</evidence>
<dbReference type="Gene3D" id="3.40.50.1000">
    <property type="entry name" value="HAD superfamily/HAD-like"/>
    <property type="match status" value="1"/>
</dbReference>
<gene>
    <name evidence="1" type="ORF">CU098_011334</name>
</gene>
<name>A0A367KQC9_RHIST</name>
<dbReference type="STRING" id="4846.A0A367KQC9"/>
<proteinExistence type="predicted"/>
<comment type="caution">
    <text evidence="1">The sequence shown here is derived from an EMBL/GenBank/DDBJ whole genome shotgun (WGS) entry which is preliminary data.</text>
</comment>
<dbReference type="InterPro" id="IPR023198">
    <property type="entry name" value="PGP-like_dom2"/>
</dbReference>
<protein>
    <submittedName>
        <fullName evidence="1">Uncharacterized protein</fullName>
    </submittedName>
</protein>
<dbReference type="InterPro" id="IPR036412">
    <property type="entry name" value="HAD-like_sf"/>
</dbReference>
<dbReference type="SUPFAM" id="SSF56784">
    <property type="entry name" value="HAD-like"/>
    <property type="match status" value="1"/>
</dbReference>
<sequence>TKEVTVVETTEVTGVIADTVTEILVADKETVSAIEDVVKEAKYVTVEVVAGDKVTKTIVDTTTVTEDVILGSKDKPFTSSVVVGAVTEAITDDKDVTAVLESIVEANEGVAINIIVGEQDVDTTAKDQIFVIVKKTDVLVEEDKPTVKTIEEIVTVTEIAFNDVVKKSDIVDTTVIGGEKKIENVFEVIAAERQPVTSEKQAIADQKDIISVIDLVSKTQEKPTTIVTEAITETIDGHEDVSSTVENIIQESDHVVVEVIIDGKKTETIVNTSDVETETIPKSGTISSAIISSVIAEAIQERDVPVYETDKLVLQVAAGDKKVDSIIPSKIQDTTDSEIKIEVVVKGYDVTSNEKFMTDDKKYNAPKEISVDIVADAVAEAIVIDQEKVSAIKEISKTSDLITVDVISESKKTGAVLDKSTIEEVISEIDSTEKKKPAHSTVDTFKNTSEVICTVDEKKFVEEGTKDKVDVATVKKTTEEEIVDSTEGSTVTEEEVVSIAVGSDKPKKTIPASDDSKSVTADIDVSKKVVNAQILEDEKVIVVEKSEIEEVTKGDRVEEIVGAGEKIVEDTAGKTTVTISREIAPVEHVEVIKGVENAAEVTYSWLSGFVEKINSMLEVGDCKEDVDAAIVAEESKLQVILEKSKTGSTAGVQELDVYYDKLHDTFKSQISDIKTSVNEAYVENKTPQKIVFHDVKEELKKNIDVQVEKAKQVIHEKVVPRTITQKLEADSGSDVVVTEAAKISEIVRYQNVEQAQKGTKAAVAAVVQDTQEKLESWYDVLFGKIRGVIASTETEAGDKKREIQRLITDANEEASAIITEGKKAFEFDYTVSDDCESNVTVTVQDAQKQAIDSFDNIQKIVSTQISAVEEIVVSDDDLEIIEERVSIIETQSKRKAATALENTTEAAISVGFEGKSVTWVETTEFPASFKDVKVFAFDLPDTVVNYRLTISQAWNNVVSKKKPSKFAHIDVEKLVVRWYNVFLEQRCKINYSTCDREVLLISLKLVLTEHSLENAFTDEELDTLCTTWFKLQPFGDSSSLQKINQLDNMYSVSISCGFKLCTLMKVARNAGLNWHAQFTGDVFAACIVRDDITDIKSTSNTVLSNAAMLCCLQSPGELAVVSSNPEILQVAKQNGSKTVLIDRYENNPATQDYDIHFDGLDIFAESYETFHETKTITKTEVPVTRSWFQRVVSTVSDAAESVTHAVIG</sequence>
<dbReference type="EMBL" id="PJQM01000798">
    <property type="protein sequence ID" value="RCI04072.1"/>
    <property type="molecule type" value="Genomic_DNA"/>
</dbReference>
<feature type="non-terminal residue" evidence="1">
    <location>
        <position position="1"/>
    </location>
</feature>
<organism evidence="1 2">
    <name type="scientific">Rhizopus stolonifer</name>
    <name type="common">Rhizopus nigricans</name>
    <dbReference type="NCBI Taxonomy" id="4846"/>
    <lineage>
        <taxon>Eukaryota</taxon>
        <taxon>Fungi</taxon>
        <taxon>Fungi incertae sedis</taxon>
        <taxon>Mucoromycota</taxon>
        <taxon>Mucoromycotina</taxon>
        <taxon>Mucoromycetes</taxon>
        <taxon>Mucorales</taxon>
        <taxon>Mucorineae</taxon>
        <taxon>Rhizopodaceae</taxon>
        <taxon>Rhizopus</taxon>
    </lineage>
</organism>
<evidence type="ECO:0000313" key="2">
    <source>
        <dbReference type="Proteomes" id="UP000253551"/>
    </source>
</evidence>
<dbReference type="AlphaFoldDB" id="A0A367KQC9"/>
<accession>A0A367KQC9</accession>
<keyword evidence="2" id="KW-1185">Reference proteome</keyword>
<dbReference type="InterPro" id="IPR023214">
    <property type="entry name" value="HAD_sf"/>
</dbReference>
<dbReference type="Gene3D" id="1.10.150.240">
    <property type="entry name" value="Putative phosphatase, domain 2"/>
    <property type="match status" value="1"/>
</dbReference>
<dbReference type="Proteomes" id="UP000253551">
    <property type="component" value="Unassembled WGS sequence"/>
</dbReference>